<dbReference type="Pfam" id="PF12833">
    <property type="entry name" value="HTH_18"/>
    <property type="match status" value="1"/>
</dbReference>
<dbReference type="InterPro" id="IPR018062">
    <property type="entry name" value="HTH_AraC-typ_CS"/>
</dbReference>
<dbReference type="PROSITE" id="PS00041">
    <property type="entry name" value="HTH_ARAC_FAMILY_1"/>
    <property type="match status" value="1"/>
</dbReference>
<dbReference type="CDD" id="cd03137">
    <property type="entry name" value="GATase1_AraC_1"/>
    <property type="match status" value="1"/>
</dbReference>
<protein>
    <submittedName>
        <fullName evidence="5">Transcriptional regulator FtrA</fullName>
    </submittedName>
</protein>
<proteinExistence type="predicted"/>
<evidence type="ECO:0000256" key="3">
    <source>
        <dbReference type="ARBA" id="ARBA00023163"/>
    </source>
</evidence>
<dbReference type="PANTHER" id="PTHR43130:SF3">
    <property type="entry name" value="HTH-TYPE TRANSCRIPTIONAL REGULATOR RV1931C"/>
    <property type="match status" value="1"/>
</dbReference>
<dbReference type="SMART" id="SM00342">
    <property type="entry name" value="HTH_ARAC"/>
    <property type="match status" value="1"/>
</dbReference>
<dbReference type="GO" id="GO:0003700">
    <property type="term" value="F:DNA-binding transcription factor activity"/>
    <property type="evidence" value="ECO:0007669"/>
    <property type="project" value="InterPro"/>
</dbReference>
<keyword evidence="1" id="KW-0805">Transcription regulation</keyword>
<dbReference type="AlphaFoldDB" id="A0A418WDP5"/>
<dbReference type="PANTHER" id="PTHR43130">
    <property type="entry name" value="ARAC-FAMILY TRANSCRIPTIONAL REGULATOR"/>
    <property type="match status" value="1"/>
</dbReference>
<name>A0A418WDP5_9PROT</name>
<dbReference type="InterPro" id="IPR018060">
    <property type="entry name" value="HTH_AraC"/>
</dbReference>
<dbReference type="Gene3D" id="1.10.10.60">
    <property type="entry name" value="Homeodomain-like"/>
    <property type="match status" value="1"/>
</dbReference>
<evidence type="ECO:0000256" key="2">
    <source>
        <dbReference type="ARBA" id="ARBA00023125"/>
    </source>
</evidence>
<dbReference type="EMBL" id="QYUK01000011">
    <property type="protein sequence ID" value="RJF88079.1"/>
    <property type="molecule type" value="Genomic_DNA"/>
</dbReference>
<keyword evidence="6" id="KW-1185">Reference proteome</keyword>
<dbReference type="Proteomes" id="UP000284605">
    <property type="component" value="Unassembled WGS sequence"/>
</dbReference>
<dbReference type="SUPFAM" id="SSF46689">
    <property type="entry name" value="Homeodomain-like"/>
    <property type="match status" value="2"/>
</dbReference>
<evidence type="ECO:0000256" key="1">
    <source>
        <dbReference type="ARBA" id="ARBA00023015"/>
    </source>
</evidence>
<dbReference type="NCBIfam" id="NF006902">
    <property type="entry name" value="PRK09393.1"/>
    <property type="match status" value="1"/>
</dbReference>
<dbReference type="SUPFAM" id="SSF52317">
    <property type="entry name" value="Class I glutamine amidotransferase-like"/>
    <property type="match status" value="1"/>
</dbReference>
<comment type="caution">
    <text evidence="5">The sequence shown here is derived from an EMBL/GenBank/DDBJ whole genome shotgun (WGS) entry which is preliminary data.</text>
</comment>
<dbReference type="PROSITE" id="PS01124">
    <property type="entry name" value="HTH_ARAC_FAMILY_2"/>
    <property type="match status" value="1"/>
</dbReference>
<evidence type="ECO:0000259" key="4">
    <source>
        <dbReference type="PROSITE" id="PS01124"/>
    </source>
</evidence>
<dbReference type="InterPro" id="IPR052158">
    <property type="entry name" value="INH-QAR"/>
</dbReference>
<organism evidence="5 6">
    <name type="scientific">Oleomonas cavernae</name>
    <dbReference type="NCBI Taxonomy" id="2320859"/>
    <lineage>
        <taxon>Bacteria</taxon>
        <taxon>Pseudomonadati</taxon>
        <taxon>Pseudomonadota</taxon>
        <taxon>Alphaproteobacteria</taxon>
        <taxon>Acetobacterales</taxon>
        <taxon>Acetobacteraceae</taxon>
        <taxon>Oleomonas</taxon>
    </lineage>
</organism>
<evidence type="ECO:0000313" key="6">
    <source>
        <dbReference type="Proteomes" id="UP000284605"/>
    </source>
</evidence>
<dbReference type="Gene3D" id="3.40.50.880">
    <property type="match status" value="1"/>
</dbReference>
<keyword evidence="3" id="KW-0804">Transcription</keyword>
<dbReference type="RefSeq" id="WP_119778714.1">
    <property type="nucleotide sequence ID" value="NZ_QYUK01000011.1"/>
</dbReference>
<dbReference type="InterPro" id="IPR002818">
    <property type="entry name" value="DJ-1/PfpI"/>
</dbReference>
<dbReference type="Pfam" id="PF01965">
    <property type="entry name" value="DJ-1_PfpI"/>
    <property type="match status" value="1"/>
</dbReference>
<feature type="domain" description="HTH araC/xylS-type" evidence="4">
    <location>
        <begin position="220"/>
        <end position="318"/>
    </location>
</feature>
<dbReference type="InterPro" id="IPR009057">
    <property type="entry name" value="Homeodomain-like_sf"/>
</dbReference>
<dbReference type="GO" id="GO:0043565">
    <property type="term" value="F:sequence-specific DNA binding"/>
    <property type="evidence" value="ECO:0007669"/>
    <property type="project" value="InterPro"/>
</dbReference>
<sequence>MPKHPPNRLVVTLAYDGLCTFEFGVAVEVFGLARPEIGDDWYRFAVAGVDDGPMRATGGVRILADGGLDLLAQAGTIIVPGWRGAAVTVPAALIAALAAARARGARILSICSGVFVLAAAGLLDGGRATTHWRYAGLLAARYPAITVDADVLYVDNGQILTSAGSAAGIDLCLHLVRRDFGAEIANKVARRLVVPPHRDGGQAQFIERPVPRPAEGARLAPLLDRVRQRLDRAHSIAALAAEAGMSVRTFLRRFGEVTGSTPGEWLLAERLRHARDLLEAGDSSIEAIAQACGFGAAATLRHHFRQRLGTTPSAYRARFAVGDSGNLEAPGSLEL</sequence>
<dbReference type="OrthoDB" id="9793422at2"/>
<dbReference type="InterPro" id="IPR029062">
    <property type="entry name" value="Class_I_gatase-like"/>
</dbReference>
<keyword evidence="2" id="KW-0238">DNA-binding</keyword>
<reference evidence="5 6" key="1">
    <citation type="submission" date="2018-09" db="EMBL/GenBank/DDBJ databases">
        <authorList>
            <person name="Zhu H."/>
        </authorList>
    </citation>
    <scope>NUCLEOTIDE SEQUENCE [LARGE SCALE GENOMIC DNA]</scope>
    <source>
        <strain evidence="5 6">K1W22B-8</strain>
    </source>
</reference>
<accession>A0A418WDP5</accession>
<evidence type="ECO:0000313" key="5">
    <source>
        <dbReference type="EMBL" id="RJF88079.1"/>
    </source>
</evidence>
<gene>
    <name evidence="5" type="primary">ftrA</name>
    <name evidence="5" type="ORF">D3874_14500</name>
</gene>